<dbReference type="Pfam" id="PF01466">
    <property type="entry name" value="Skp1"/>
    <property type="match status" value="1"/>
</dbReference>
<dbReference type="EMBL" id="JANAVB010021800">
    <property type="protein sequence ID" value="KAJ6824692.1"/>
    <property type="molecule type" value="Genomic_DNA"/>
</dbReference>
<dbReference type="InterPro" id="IPR016072">
    <property type="entry name" value="Skp1_comp_dimer"/>
</dbReference>
<proteinExistence type="inferred from homology"/>
<comment type="pathway">
    <text evidence="1">Protein modification; protein ubiquitination.</text>
</comment>
<dbReference type="InterPro" id="IPR011333">
    <property type="entry name" value="SKP1/BTB/POZ_sf"/>
</dbReference>
<gene>
    <name evidence="6" type="ORF">M6B38_379345</name>
</gene>
<feature type="domain" description="SKP1 component dimerisation" evidence="4">
    <location>
        <begin position="151"/>
        <end position="198"/>
    </location>
</feature>
<keyword evidence="3" id="KW-0833">Ubl conjugation pathway</keyword>
<keyword evidence="7" id="KW-1185">Reference proteome</keyword>
<feature type="domain" description="SKP1 component POZ" evidence="5">
    <location>
        <begin position="54"/>
        <end position="113"/>
    </location>
</feature>
<organism evidence="6 7">
    <name type="scientific">Iris pallida</name>
    <name type="common">Sweet iris</name>
    <dbReference type="NCBI Taxonomy" id="29817"/>
    <lineage>
        <taxon>Eukaryota</taxon>
        <taxon>Viridiplantae</taxon>
        <taxon>Streptophyta</taxon>
        <taxon>Embryophyta</taxon>
        <taxon>Tracheophyta</taxon>
        <taxon>Spermatophyta</taxon>
        <taxon>Magnoliopsida</taxon>
        <taxon>Liliopsida</taxon>
        <taxon>Asparagales</taxon>
        <taxon>Iridaceae</taxon>
        <taxon>Iridoideae</taxon>
        <taxon>Irideae</taxon>
        <taxon>Iris</taxon>
    </lineage>
</organism>
<dbReference type="SMART" id="SM00512">
    <property type="entry name" value="Skp1"/>
    <property type="match status" value="1"/>
</dbReference>
<dbReference type="InterPro" id="IPR001232">
    <property type="entry name" value="SKP1-like"/>
</dbReference>
<dbReference type="SUPFAM" id="SSF81382">
    <property type="entry name" value="Skp1 dimerisation domain-like"/>
    <property type="match status" value="1"/>
</dbReference>
<protein>
    <submittedName>
        <fullName evidence="6">SKP1-like protein 1B</fullName>
    </submittedName>
</protein>
<accession>A0AAX6G7U7</accession>
<comment type="caution">
    <text evidence="6">The sequence shown here is derived from an EMBL/GenBank/DDBJ whole genome shotgun (WGS) entry which is preliminary data.</text>
</comment>
<evidence type="ECO:0000259" key="4">
    <source>
        <dbReference type="Pfam" id="PF01466"/>
    </source>
</evidence>
<reference evidence="6" key="2">
    <citation type="submission" date="2023-04" db="EMBL/GenBank/DDBJ databases">
        <authorList>
            <person name="Bruccoleri R.E."/>
            <person name="Oakeley E.J."/>
            <person name="Faust A.-M."/>
            <person name="Dessus-Babus S."/>
            <person name="Altorfer M."/>
            <person name="Burckhardt D."/>
            <person name="Oertli M."/>
            <person name="Naumann U."/>
            <person name="Petersen F."/>
            <person name="Wong J."/>
        </authorList>
    </citation>
    <scope>NUCLEOTIDE SEQUENCE</scope>
    <source>
        <strain evidence="6">GSM-AAB239-AS_SAM_17_03QT</strain>
        <tissue evidence="6">Leaf</tissue>
    </source>
</reference>
<sequence length="200" mass="22791">MFQCSIMADKKGKNVILADEAEREVVTMEDKKGKKVIVADEAEKEVIDAGEKGKKVILRTNDNQEFEVDESLAIESGTIKFLIQDGCAEQAVPLANVNSSTLVKILDYWATHKSANKDNADEVKEWDKEFVKMGKEDLFELISAANYLDAKQLSELLFETVAKHIEKMTVEEVREYFSIENDFSPEEEQEIRKEVEWAFS</sequence>
<evidence type="ECO:0000256" key="3">
    <source>
        <dbReference type="ARBA" id="ARBA00022786"/>
    </source>
</evidence>
<dbReference type="InterPro" id="IPR036296">
    <property type="entry name" value="SKP1-like_dim_sf"/>
</dbReference>
<dbReference type="Proteomes" id="UP001140949">
    <property type="component" value="Unassembled WGS sequence"/>
</dbReference>
<evidence type="ECO:0000313" key="6">
    <source>
        <dbReference type="EMBL" id="KAJ6824692.1"/>
    </source>
</evidence>
<name>A0AAX6G7U7_IRIPA</name>
<dbReference type="Pfam" id="PF03931">
    <property type="entry name" value="Skp1_POZ"/>
    <property type="match status" value="1"/>
</dbReference>
<dbReference type="SUPFAM" id="SSF54695">
    <property type="entry name" value="POZ domain"/>
    <property type="match status" value="1"/>
</dbReference>
<dbReference type="Gene3D" id="3.30.710.10">
    <property type="entry name" value="Potassium Channel Kv1.1, Chain A"/>
    <property type="match status" value="1"/>
</dbReference>
<comment type="similarity">
    <text evidence="2">Belongs to the SKP1 family.</text>
</comment>
<dbReference type="InterPro" id="IPR016897">
    <property type="entry name" value="SKP1"/>
</dbReference>
<dbReference type="GO" id="GO:0006511">
    <property type="term" value="P:ubiquitin-dependent protein catabolic process"/>
    <property type="evidence" value="ECO:0007669"/>
    <property type="project" value="InterPro"/>
</dbReference>
<reference evidence="6" key="1">
    <citation type="journal article" date="2023" name="GigaByte">
        <title>Genome assembly of the bearded iris, Iris pallida Lam.</title>
        <authorList>
            <person name="Bruccoleri R.E."/>
            <person name="Oakeley E.J."/>
            <person name="Faust A.M.E."/>
            <person name="Altorfer M."/>
            <person name="Dessus-Babus S."/>
            <person name="Burckhardt D."/>
            <person name="Oertli M."/>
            <person name="Naumann U."/>
            <person name="Petersen F."/>
            <person name="Wong J."/>
        </authorList>
    </citation>
    <scope>NUCLEOTIDE SEQUENCE</scope>
    <source>
        <strain evidence="6">GSM-AAB239-AS_SAM_17_03QT</strain>
    </source>
</reference>
<dbReference type="AlphaFoldDB" id="A0AAX6G7U7"/>
<evidence type="ECO:0000256" key="1">
    <source>
        <dbReference type="ARBA" id="ARBA00004906"/>
    </source>
</evidence>
<dbReference type="PANTHER" id="PTHR11165">
    <property type="entry name" value="SKP1"/>
    <property type="match status" value="1"/>
</dbReference>
<dbReference type="GO" id="GO:0009867">
    <property type="term" value="P:jasmonic acid mediated signaling pathway"/>
    <property type="evidence" value="ECO:0007669"/>
    <property type="project" value="UniProtKB-ARBA"/>
</dbReference>
<evidence type="ECO:0000256" key="2">
    <source>
        <dbReference type="ARBA" id="ARBA00009993"/>
    </source>
</evidence>
<evidence type="ECO:0000259" key="5">
    <source>
        <dbReference type="Pfam" id="PF03931"/>
    </source>
</evidence>
<dbReference type="InterPro" id="IPR016073">
    <property type="entry name" value="Skp1_comp_POZ"/>
</dbReference>
<evidence type="ECO:0000313" key="7">
    <source>
        <dbReference type="Proteomes" id="UP001140949"/>
    </source>
</evidence>